<dbReference type="InterPro" id="IPR000182">
    <property type="entry name" value="GNAT_dom"/>
</dbReference>
<dbReference type="EMBL" id="JACAQK010000002">
    <property type="protein sequence ID" value="NWD34533.1"/>
    <property type="molecule type" value="Genomic_DNA"/>
</dbReference>
<dbReference type="InterPro" id="IPR016181">
    <property type="entry name" value="Acyl_CoA_acyltransferase"/>
</dbReference>
<accession>A0A7Y8DMM5</accession>
<keyword evidence="1" id="KW-0472">Membrane</keyword>
<evidence type="ECO:0000313" key="3">
    <source>
        <dbReference type="EMBL" id="NWD34533.1"/>
    </source>
</evidence>
<proteinExistence type="predicted"/>
<dbReference type="Proteomes" id="UP000549134">
    <property type="component" value="Unassembled WGS sequence"/>
</dbReference>
<protein>
    <recommendedName>
        <fullName evidence="2">N-acetyltransferase domain-containing protein</fullName>
    </recommendedName>
</protein>
<dbReference type="AlphaFoldDB" id="A0A7Y8DMM5"/>
<keyword evidence="1" id="KW-1133">Transmembrane helix</keyword>
<dbReference type="GeneID" id="55847661"/>
<gene>
    <name evidence="3" type="ORF">HX787_01605</name>
</gene>
<feature type="transmembrane region" description="Helical" evidence="1">
    <location>
        <begin position="117"/>
        <end position="138"/>
    </location>
</feature>
<organism evidence="3 4">
    <name type="scientific">Pseudomonas tolaasii</name>
    <dbReference type="NCBI Taxonomy" id="29442"/>
    <lineage>
        <taxon>Bacteria</taxon>
        <taxon>Pseudomonadati</taxon>
        <taxon>Pseudomonadota</taxon>
        <taxon>Gammaproteobacteria</taxon>
        <taxon>Pseudomonadales</taxon>
        <taxon>Pseudomonadaceae</taxon>
        <taxon>Pseudomonas</taxon>
    </lineage>
</organism>
<reference evidence="3 4" key="1">
    <citation type="submission" date="2020-04" db="EMBL/GenBank/DDBJ databases">
        <title>Molecular characterization of pseudomonads from Agaricus bisporus reveal novel blotch 2 pathogens in Western Europe.</title>
        <authorList>
            <person name="Taparia T."/>
            <person name="Krijger M."/>
            <person name="Haynes E."/>
            <person name="Elpinstone J.G."/>
            <person name="Noble R."/>
            <person name="Van Der Wolf J."/>
        </authorList>
    </citation>
    <scope>NUCLEOTIDE SEQUENCE [LARGE SCALE GENOMIC DNA]</scope>
    <source>
        <strain evidence="3 4">IPO3746</strain>
    </source>
</reference>
<dbReference type="GO" id="GO:0016747">
    <property type="term" value="F:acyltransferase activity, transferring groups other than amino-acyl groups"/>
    <property type="evidence" value="ECO:0007669"/>
    <property type="project" value="InterPro"/>
</dbReference>
<keyword evidence="1" id="KW-0812">Transmembrane</keyword>
<evidence type="ECO:0000259" key="2">
    <source>
        <dbReference type="PROSITE" id="PS51186"/>
    </source>
</evidence>
<dbReference type="Gene3D" id="3.40.630.30">
    <property type="match status" value="1"/>
</dbReference>
<feature type="domain" description="N-acetyltransferase" evidence="2">
    <location>
        <begin position="20"/>
        <end position="183"/>
    </location>
</feature>
<sequence length="225" mass="25257">MKPWPELSQLPPDTLTPPIYQWERLAREDIAQVCAHFRRWYPDITVGSARYFCDEHFYATRVCLAGEDDRDVIVFIARHAGEMVAAVALEKNPDNNVLYNRVGACDPAHRGTGASGFMLYIMDALAVHMGFAMVWNIVTLKSRAAQRLIERADYEPVGIVPYSDRELNAGGAVTHVSEIIYVKLFKTPVPLSPISTENMTDKVRALWHSLEGQAARLGWLTGKPD</sequence>
<dbReference type="Pfam" id="PF00583">
    <property type="entry name" value="Acetyltransf_1"/>
    <property type="match status" value="1"/>
</dbReference>
<dbReference type="SUPFAM" id="SSF55729">
    <property type="entry name" value="Acyl-CoA N-acyltransferases (Nat)"/>
    <property type="match status" value="1"/>
</dbReference>
<evidence type="ECO:0000313" key="4">
    <source>
        <dbReference type="Proteomes" id="UP000549134"/>
    </source>
</evidence>
<dbReference type="PROSITE" id="PS51186">
    <property type="entry name" value="GNAT"/>
    <property type="match status" value="1"/>
</dbReference>
<dbReference type="RefSeq" id="WP_016970179.1">
    <property type="nucleotide sequence ID" value="NZ_CP020369.1"/>
</dbReference>
<comment type="caution">
    <text evidence="3">The sequence shown here is derived from an EMBL/GenBank/DDBJ whole genome shotgun (WGS) entry which is preliminary data.</text>
</comment>
<evidence type="ECO:0000256" key="1">
    <source>
        <dbReference type="SAM" id="Phobius"/>
    </source>
</evidence>
<name>A0A7Y8DMM5_PSETO</name>